<name>A0A1Q3CUL2_CEPFO</name>
<dbReference type="GO" id="GO:0072583">
    <property type="term" value="P:clathrin-dependent endocytosis"/>
    <property type="evidence" value="ECO:0007669"/>
    <property type="project" value="TreeGrafter"/>
</dbReference>
<dbReference type="Proteomes" id="UP000187406">
    <property type="component" value="Unassembled WGS sequence"/>
</dbReference>
<dbReference type="GO" id="GO:0030276">
    <property type="term" value="F:clathrin binding"/>
    <property type="evidence" value="ECO:0007669"/>
    <property type="project" value="TreeGrafter"/>
</dbReference>
<dbReference type="GO" id="GO:0031982">
    <property type="term" value="C:vesicle"/>
    <property type="evidence" value="ECO:0007669"/>
    <property type="project" value="TreeGrafter"/>
</dbReference>
<evidence type="ECO:0000313" key="3">
    <source>
        <dbReference type="Proteomes" id="UP000187406"/>
    </source>
</evidence>
<dbReference type="AlphaFoldDB" id="A0A1Q3CUL2"/>
<feature type="region of interest" description="Disordered" evidence="1">
    <location>
        <begin position="107"/>
        <end position="138"/>
    </location>
</feature>
<dbReference type="GO" id="GO:0005737">
    <property type="term" value="C:cytoplasm"/>
    <property type="evidence" value="ECO:0007669"/>
    <property type="project" value="TreeGrafter"/>
</dbReference>
<organism evidence="2 3">
    <name type="scientific">Cephalotus follicularis</name>
    <name type="common">Albany pitcher plant</name>
    <dbReference type="NCBI Taxonomy" id="3775"/>
    <lineage>
        <taxon>Eukaryota</taxon>
        <taxon>Viridiplantae</taxon>
        <taxon>Streptophyta</taxon>
        <taxon>Embryophyta</taxon>
        <taxon>Tracheophyta</taxon>
        <taxon>Spermatophyta</taxon>
        <taxon>Magnoliopsida</taxon>
        <taxon>eudicotyledons</taxon>
        <taxon>Gunneridae</taxon>
        <taxon>Pentapetalae</taxon>
        <taxon>rosids</taxon>
        <taxon>fabids</taxon>
        <taxon>Oxalidales</taxon>
        <taxon>Cephalotaceae</taxon>
        <taxon>Cephalotus</taxon>
    </lineage>
</organism>
<comment type="caution">
    <text evidence="2">The sequence shown here is derived from an EMBL/GenBank/DDBJ whole genome shotgun (WGS) entry which is preliminary data.</text>
</comment>
<evidence type="ECO:0000313" key="2">
    <source>
        <dbReference type="EMBL" id="GAV83821.1"/>
    </source>
</evidence>
<dbReference type="EMBL" id="BDDD01003021">
    <property type="protein sequence ID" value="GAV83821.1"/>
    <property type="molecule type" value="Genomic_DNA"/>
</dbReference>
<dbReference type="STRING" id="3775.A0A1Q3CUL2"/>
<keyword evidence="3" id="KW-1185">Reference proteome</keyword>
<feature type="compositionally biased region" description="Low complexity" evidence="1">
    <location>
        <begin position="127"/>
        <end position="138"/>
    </location>
</feature>
<gene>
    <name evidence="2" type="ORF">CFOL_v3_27266</name>
</gene>
<evidence type="ECO:0000256" key="1">
    <source>
        <dbReference type="SAM" id="MobiDB-lite"/>
    </source>
</evidence>
<protein>
    <recommendedName>
        <fullName evidence="4">DnaJ domain-containing protein</fullName>
    </recommendedName>
</protein>
<dbReference type="FunCoup" id="A0A1Q3CUL2">
    <property type="interactions" value="25"/>
</dbReference>
<dbReference type="InterPro" id="IPR036869">
    <property type="entry name" value="J_dom_sf"/>
</dbReference>
<dbReference type="GO" id="GO:0072318">
    <property type="term" value="P:clathrin coat disassembly"/>
    <property type="evidence" value="ECO:0007669"/>
    <property type="project" value="TreeGrafter"/>
</dbReference>
<dbReference type="OrthoDB" id="1717591at2759"/>
<dbReference type="PANTHER" id="PTHR23172">
    <property type="entry name" value="AUXILIN/CYCLIN G-ASSOCIATED KINASE-RELATED"/>
    <property type="match status" value="1"/>
</dbReference>
<dbReference type="SUPFAM" id="SSF46565">
    <property type="entry name" value="Chaperone J-domain"/>
    <property type="match status" value="1"/>
</dbReference>
<dbReference type="PANTHER" id="PTHR23172:SF69">
    <property type="entry name" value="CHAPERONE DNAJ-DOMAIN SUPERFAMILY PROTEIN"/>
    <property type="match status" value="1"/>
</dbReference>
<reference evidence="3" key="1">
    <citation type="submission" date="2016-04" db="EMBL/GenBank/DDBJ databases">
        <title>Cephalotus genome sequencing.</title>
        <authorList>
            <person name="Fukushima K."/>
            <person name="Hasebe M."/>
            <person name="Fang X."/>
        </authorList>
    </citation>
    <scope>NUCLEOTIDE SEQUENCE [LARGE SCALE GENOMIC DNA]</scope>
    <source>
        <strain evidence="3">cv. St1</strain>
    </source>
</reference>
<feature type="region of interest" description="Disordered" evidence="1">
    <location>
        <begin position="1"/>
        <end position="33"/>
    </location>
</feature>
<dbReference type="InParanoid" id="A0A1Q3CUL2"/>
<proteinExistence type="predicted"/>
<sequence length="470" mass="53336">MDESWRMRMVTQTLPRRPSLQPTSSSSSGATTAEALDPIDFSDVFGGPPRSIFWRKILGESSGPVSFYEEASPEKGNAGLSFPAFRITKKDGYEGFFGDIFGAEEGDGSGCRGWRSRDRSMQRSKSKSNSSSVLSSEELSPLRRGIGDDVGLSSFASKLRPINVPYRWNNATMLPQEQSKEHTMAAYFPCNHSYSIDNKQQYMENDNNENHNSCSYHGLWRRVTSPETISLEPNSYPSVQVSQVLYDNEPNSPSTPASSLCQESEPKVGIYSNHITQEEEEEVVVKQEENEVMSSYVFEINSDRRERSGEAAVSVDEAIAWVRQKSQTSSSDIASEKKPSDETEERPIVYEFYDQQVDVREMMISPMIEMDKLNEDLRLWSAGKETNIRLLLSTLHYIIWPNSLWYPIPQTSLVESSHVKKAYQKARLCLHPDKLQQRGASVPQKYIAEKVFSILQDAWVAFIRQDVFFI</sequence>
<dbReference type="FunFam" id="1.10.287.110:FF:000043">
    <property type="entry name" value="J-domain protein required for chloroplast accumulation response 1"/>
    <property type="match status" value="1"/>
</dbReference>
<dbReference type="Gene3D" id="1.10.287.110">
    <property type="entry name" value="DnaJ domain"/>
    <property type="match status" value="1"/>
</dbReference>
<accession>A0A1Q3CUL2</accession>
<evidence type="ECO:0008006" key="4">
    <source>
        <dbReference type="Google" id="ProtNLM"/>
    </source>
</evidence>